<reference evidence="1" key="2">
    <citation type="submission" date="2020-05" db="UniProtKB">
        <authorList>
            <consortium name="EnsemblMetazoa"/>
        </authorList>
    </citation>
    <scope>IDENTIFICATION</scope>
    <source>
        <strain evidence="1">IAEA</strain>
    </source>
</reference>
<dbReference type="AlphaFoldDB" id="A0A1B0B1L5"/>
<name>A0A1B0B1L5_9MUSC</name>
<keyword evidence="2" id="KW-1185">Reference proteome</keyword>
<dbReference type="VEuPathDB" id="VectorBase:GPPI015863"/>
<sequence>YRGPLPIIPSLIKNTYINFFGKCLATSNSHDSSQGNTLGAFSCLPSTSTRAEHVPLCCASNFNRIAIEHDTMSWDNENILGE</sequence>
<organism evidence="1 2">
    <name type="scientific">Glossina palpalis gambiensis</name>
    <dbReference type="NCBI Taxonomy" id="67801"/>
    <lineage>
        <taxon>Eukaryota</taxon>
        <taxon>Metazoa</taxon>
        <taxon>Ecdysozoa</taxon>
        <taxon>Arthropoda</taxon>
        <taxon>Hexapoda</taxon>
        <taxon>Insecta</taxon>
        <taxon>Pterygota</taxon>
        <taxon>Neoptera</taxon>
        <taxon>Endopterygota</taxon>
        <taxon>Diptera</taxon>
        <taxon>Brachycera</taxon>
        <taxon>Muscomorpha</taxon>
        <taxon>Hippoboscoidea</taxon>
        <taxon>Glossinidae</taxon>
        <taxon>Glossina</taxon>
    </lineage>
</organism>
<reference evidence="2" key="1">
    <citation type="submission" date="2015-01" db="EMBL/GenBank/DDBJ databases">
        <authorList>
            <person name="Aksoy S."/>
            <person name="Warren W."/>
            <person name="Wilson R.K."/>
        </authorList>
    </citation>
    <scope>NUCLEOTIDE SEQUENCE [LARGE SCALE GENOMIC DNA]</scope>
    <source>
        <strain evidence="2">IAEA</strain>
    </source>
</reference>
<evidence type="ECO:0000313" key="1">
    <source>
        <dbReference type="EnsemblMetazoa" id="GPPI015863-PA"/>
    </source>
</evidence>
<proteinExistence type="predicted"/>
<protein>
    <submittedName>
        <fullName evidence="1">Uncharacterized protein</fullName>
    </submittedName>
</protein>
<dbReference type="EMBL" id="JXJN01007201">
    <property type="status" value="NOT_ANNOTATED_CDS"/>
    <property type="molecule type" value="Genomic_DNA"/>
</dbReference>
<evidence type="ECO:0000313" key="2">
    <source>
        <dbReference type="Proteomes" id="UP000092460"/>
    </source>
</evidence>
<accession>A0A1B0B1L5</accession>
<dbReference type="EnsemblMetazoa" id="GPPI015863-RA">
    <property type="protein sequence ID" value="GPPI015863-PA"/>
    <property type="gene ID" value="GPPI015863"/>
</dbReference>
<dbReference type="Proteomes" id="UP000092460">
    <property type="component" value="Unassembled WGS sequence"/>
</dbReference>